<evidence type="ECO:0000256" key="1">
    <source>
        <dbReference type="ARBA" id="ARBA00005254"/>
    </source>
</evidence>
<comment type="similarity">
    <text evidence="1 2">Belongs to the enoyl-CoA hydratase/isomerase family.</text>
</comment>
<dbReference type="InterPro" id="IPR014748">
    <property type="entry name" value="Enoyl-CoA_hydra_C"/>
</dbReference>
<protein>
    <submittedName>
        <fullName evidence="3">Enoyl-CoA hydratase/isomerase</fullName>
    </submittedName>
</protein>
<dbReference type="Pfam" id="PF00378">
    <property type="entry name" value="ECH_1"/>
    <property type="match status" value="1"/>
</dbReference>
<evidence type="ECO:0000256" key="2">
    <source>
        <dbReference type="RuleBase" id="RU003707"/>
    </source>
</evidence>
<dbReference type="RefSeq" id="WP_012559967.1">
    <property type="nucleotide sequence ID" value="NC_011370.1"/>
</dbReference>
<reference evidence="3 4" key="1">
    <citation type="journal article" date="2010" name="Stand. Genomic Sci.">
        <title>Complete genome sequence of Rhizobium leguminosarum bv trifolii strain WSM2304, an effective microsymbiont of the South American clover Trifolium polymorphum.</title>
        <authorList>
            <person name="Reeve W."/>
            <person name="O'Hara G."/>
            <person name="Chain P."/>
            <person name="Ardley J."/>
            <person name="Brau L."/>
            <person name="Nandesena K."/>
            <person name="Tiwari R."/>
            <person name="Malfatti S."/>
            <person name="Kiss H."/>
            <person name="Lapidus A."/>
            <person name="Copeland A."/>
            <person name="Nolan M."/>
            <person name="Land M."/>
            <person name="Ivanova N."/>
            <person name="Mavromatis K."/>
            <person name="Markowitz V."/>
            <person name="Kyrpides N."/>
            <person name="Melino V."/>
            <person name="Denton M."/>
            <person name="Yates R."/>
            <person name="Howieson J."/>
        </authorList>
    </citation>
    <scope>NUCLEOTIDE SEQUENCE [LARGE SCALE GENOMIC DNA]</scope>
    <source>
        <strain evidence="3 4">WSM2304</strain>
    </source>
</reference>
<dbReference type="PANTHER" id="PTHR42964:SF1">
    <property type="entry name" value="POLYKETIDE BIOSYNTHESIS ENOYL-COA HYDRATASE PKSH-RELATED"/>
    <property type="match status" value="1"/>
</dbReference>
<keyword evidence="3" id="KW-0614">Plasmid</keyword>
<dbReference type="CDD" id="cd06558">
    <property type="entry name" value="crotonase-like"/>
    <property type="match status" value="1"/>
</dbReference>
<keyword evidence="4" id="KW-1185">Reference proteome</keyword>
<sequence length="266" mass="28644">MHIQKIIDDGTLWLTLSNPEQMNCLGLAEYNGLADAIIEASADDSLDVIAITGSGRAFCTGGNLKEIQAEQAKGELPGKLVVQKFADASLRLFQSMESTSKTVVAIVNGHCHAGGLSIVLSADISLASDRADFCIPEAKVGLADPYAPLRLGRAVGLPMARWMMYTADRITATKALEISLVNKVVPHDTLAEQARSLVRQVQRTAPTSRAIFKRCLNTDLPAFNREAMIAANASPDAVEGLKAFVARRDPVWPSRPLRANKPNINP</sequence>
<dbReference type="InterPro" id="IPR051683">
    <property type="entry name" value="Enoyl-CoA_Hydratase/Isomerase"/>
</dbReference>
<dbReference type="InterPro" id="IPR001753">
    <property type="entry name" value="Enoyl-CoA_hydra/iso"/>
</dbReference>
<evidence type="ECO:0000313" key="3">
    <source>
        <dbReference type="EMBL" id="ACI59701.1"/>
    </source>
</evidence>
<dbReference type="Proteomes" id="UP000008330">
    <property type="component" value="Plasmid pRLG203"/>
</dbReference>
<accession>A0ABF7QZV2</accession>
<dbReference type="SUPFAM" id="SSF52096">
    <property type="entry name" value="ClpP/crotonase"/>
    <property type="match status" value="1"/>
</dbReference>
<name>A0ABF7QZV2_RHILW</name>
<dbReference type="InterPro" id="IPR018376">
    <property type="entry name" value="Enoyl-CoA_hyd/isom_CS"/>
</dbReference>
<dbReference type="PANTHER" id="PTHR42964">
    <property type="entry name" value="ENOYL-COA HYDRATASE"/>
    <property type="match status" value="1"/>
</dbReference>
<geneLocation type="plasmid" evidence="3 4">
    <name>pRLG203</name>
</geneLocation>
<evidence type="ECO:0000313" key="4">
    <source>
        <dbReference type="Proteomes" id="UP000008330"/>
    </source>
</evidence>
<dbReference type="PROSITE" id="PS00166">
    <property type="entry name" value="ENOYL_COA_HYDRATASE"/>
    <property type="match status" value="1"/>
</dbReference>
<dbReference type="AlphaFoldDB" id="A0ABF7QZV2"/>
<dbReference type="KEGG" id="rlt:Rleg2_6335"/>
<gene>
    <name evidence="3" type="ordered locus">Rleg2_6335</name>
</gene>
<organism evidence="3 4">
    <name type="scientific">Rhizobium leguminosarum bv. trifolii (strain WSM2304)</name>
    <dbReference type="NCBI Taxonomy" id="395492"/>
    <lineage>
        <taxon>Bacteria</taxon>
        <taxon>Pseudomonadati</taxon>
        <taxon>Pseudomonadota</taxon>
        <taxon>Alphaproteobacteria</taxon>
        <taxon>Hyphomicrobiales</taxon>
        <taxon>Rhizobiaceae</taxon>
        <taxon>Rhizobium/Agrobacterium group</taxon>
        <taxon>Rhizobium</taxon>
    </lineage>
</organism>
<dbReference type="InterPro" id="IPR029045">
    <property type="entry name" value="ClpP/crotonase-like_dom_sf"/>
</dbReference>
<dbReference type="Gene3D" id="1.10.12.10">
    <property type="entry name" value="Lyase 2-enoyl-coa Hydratase, Chain A, domain 2"/>
    <property type="match status" value="1"/>
</dbReference>
<proteinExistence type="inferred from homology"/>
<dbReference type="Gene3D" id="3.90.226.10">
    <property type="entry name" value="2-enoyl-CoA Hydratase, Chain A, domain 1"/>
    <property type="match status" value="1"/>
</dbReference>
<dbReference type="EMBL" id="CP001195">
    <property type="protein sequence ID" value="ACI59701.1"/>
    <property type="molecule type" value="Genomic_DNA"/>
</dbReference>
<dbReference type="GO" id="GO:0003824">
    <property type="term" value="F:catalytic activity"/>
    <property type="evidence" value="ECO:0007669"/>
    <property type="project" value="UniProtKB-ARBA"/>
</dbReference>